<evidence type="ECO:0000313" key="2">
    <source>
        <dbReference type="EMBL" id="KAE8973062.1"/>
    </source>
</evidence>
<evidence type="ECO:0000313" key="5">
    <source>
        <dbReference type="Proteomes" id="UP000434957"/>
    </source>
</evidence>
<dbReference type="Proteomes" id="UP000434957">
    <property type="component" value="Unassembled WGS sequence"/>
</dbReference>
<dbReference type="AlphaFoldDB" id="A0A6A3HVM6"/>
<keyword evidence="5" id="KW-1185">Reference proteome</keyword>
<reference evidence="2 4" key="1">
    <citation type="submission" date="2018-09" db="EMBL/GenBank/DDBJ databases">
        <title>Genomic investigation of the strawberry pathogen Phytophthora fragariae indicates pathogenicity is determined by transcriptional variation in three key races.</title>
        <authorList>
            <person name="Adams T.M."/>
            <person name="Armitage A.D."/>
            <person name="Sobczyk M.K."/>
            <person name="Bates H.J."/>
            <person name="Dunwell J.M."/>
            <person name="Nellist C.F."/>
            <person name="Harrison R.J."/>
        </authorList>
    </citation>
    <scope>NUCLEOTIDE SEQUENCE [LARGE SCALE GENOMIC DNA]</scope>
    <source>
        <strain evidence="2 4">SCRP249</strain>
        <strain evidence="3 5">SCRP333</strain>
    </source>
</reference>
<gene>
    <name evidence="2" type="ORF">PR001_g26426</name>
    <name evidence="3" type="ORF">PR003_g25384</name>
</gene>
<accession>A0A6A3HVM6</accession>
<evidence type="ECO:0000313" key="3">
    <source>
        <dbReference type="EMBL" id="KAE9290061.1"/>
    </source>
</evidence>
<proteinExistence type="predicted"/>
<dbReference type="EMBL" id="QXFT01003039">
    <property type="protein sequence ID" value="KAE9290061.1"/>
    <property type="molecule type" value="Genomic_DNA"/>
</dbReference>
<dbReference type="EMBL" id="QXFV01003900">
    <property type="protein sequence ID" value="KAE8973062.1"/>
    <property type="molecule type" value="Genomic_DNA"/>
</dbReference>
<sequence length="110" mass="12026">MTVSEDGRIIAVGTSASRPVDETEDTGAAGTARRAHSRVDAGRERRVARSVGLRVVRRVPGATEEIRRPIHGQGVRRGYRLGARRSLEYCVVYDIDIEGLPRSELAGTLQ</sequence>
<protein>
    <submittedName>
        <fullName evidence="2">Uncharacterized protein</fullName>
    </submittedName>
</protein>
<name>A0A6A3HVM6_9STRA</name>
<organism evidence="2 4">
    <name type="scientific">Phytophthora rubi</name>
    <dbReference type="NCBI Taxonomy" id="129364"/>
    <lineage>
        <taxon>Eukaryota</taxon>
        <taxon>Sar</taxon>
        <taxon>Stramenopiles</taxon>
        <taxon>Oomycota</taxon>
        <taxon>Peronosporomycetes</taxon>
        <taxon>Peronosporales</taxon>
        <taxon>Peronosporaceae</taxon>
        <taxon>Phytophthora</taxon>
    </lineage>
</organism>
<evidence type="ECO:0000313" key="4">
    <source>
        <dbReference type="Proteomes" id="UP000429607"/>
    </source>
</evidence>
<comment type="caution">
    <text evidence="2">The sequence shown here is derived from an EMBL/GenBank/DDBJ whole genome shotgun (WGS) entry which is preliminary data.</text>
</comment>
<feature type="region of interest" description="Disordered" evidence="1">
    <location>
        <begin position="14"/>
        <end position="43"/>
    </location>
</feature>
<evidence type="ECO:0000256" key="1">
    <source>
        <dbReference type="SAM" id="MobiDB-lite"/>
    </source>
</evidence>
<dbReference type="Proteomes" id="UP000429607">
    <property type="component" value="Unassembled WGS sequence"/>
</dbReference>